<reference evidence="8" key="1">
    <citation type="journal article" date="2023" name="Mol. Biol. Evol.">
        <title>Third-Generation Sequencing Reveals the Adaptive Role of the Epigenome in Three Deep-Sea Polychaetes.</title>
        <authorList>
            <person name="Perez M."/>
            <person name="Aroh O."/>
            <person name="Sun Y."/>
            <person name="Lan Y."/>
            <person name="Juniper S.K."/>
            <person name="Young C.R."/>
            <person name="Angers B."/>
            <person name="Qian P.Y."/>
        </authorList>
    </citation>
    <scope>NUCLEOTIDE SEQUENCE</scope>
    <source>
        <strain evidence="8">R07B-5</strain>
    </source>
</reference>
<dbReference type="PANTHER" id="PTHR22852:SF0">
    <property type="entry name" value="DENTICLELESS PROTEIN HOMOLOG"/>
    <property type="match status" value="1"/>
</dbReference>
<evidence type="ECO:0000256" key="1">
    <source>
        <dbReference type="ARBA" id="ARBA00004906"/>
    </source>
</evidence>
<evidence type="ECO:0000256" key="5">
    <source>
        <dbReference type="ARBA" id="ARBA00038344"/>
    </source>
</evidence>
<dbReference type="SMART" id="SM00320">
    <property type="entry name" value="WD40"/>
    <property type="match status" value="6"/>
</dbReference>
<dbReference type="InterPro" id="IPR015943">
    <property type="entry name" value="WD40/YVTN_repeat-like_dom_sf"/>
</dbReference>
<dbReference type="SUPFAM" id="SSF50978">
    <property type="entry name" value="WD40 repeat-like"/>
    <property type="match status" value="1"/>
</dbReference>
<feature type="repeat" description="WD" evidence="6">
    <location>
        <begin position="264"/>
        <end position="284"/>
    </location>
</feature>
<comment type="similarity">
    <text evidence="5">Belongs to the WD repeat cdt2 family.</text>
</comment>
<dbReference type="GO" id="GO:0005634">
    <property type="term" value="C:nucleus"/>
    <property type="evidence" value="ECO:0007669"/>
    <property type="project" value="TreeGrafter"/>
</dbReference>
<feature type="repeat" description="WD" evidence="6">
    <location>
        <begin position="46"/>
        <end position="87"/>
    </location>
</feature>
<dbReference type="PROSITE" id="PS00678">
    <property type="entry name" value="WD_REPEATS_1"/>
    <property type="match status" value="2"/>
</dbReference>
<dbReference type="InterPro" id="IPR020472">
    <property type="entry name" value="WD40_PAC1"/>
</dbReference>
<dbReference type="InterPro" id="IPR051865">
    <property type="entry name" value="WD-repeat_CDT2_adapter"/>
</dbReference>
<evidence type="ECO:0000313" key="8">
    <source>
        <dbReference type="EMBL" id="KAK2183973.1"/>
    </source>
</evidence>
<dbReference type="PRINTS" id="PR00320">
    <property type="entry name" value="GPROTEINBRPT"/>
</dbReference>
<feature type="region of interest" description="Disordered" evidence="7">
    <location>
        <begin position="479"/>
        <end position="517"/>
    </location>
</feature>
<feature type="region of interest" description="Disordered" evidence="7">
    <location>
        <begin position="723"/>
        <end position="742"/>
    </location>
</feature>
<dbReference type="PROSITE" id="PS50082">
    <property type="entry name" value="WD_REPEATS_2"/>
    <property type="match status" value="5"/>
</dbReference>
<feature type="region of interest" description="Disordered" evidence="7">
    <location>
        <begin position="420"/>
        <end position="459"/>
    </location>
</feature>
<dbReference type="InterPro" id="IPR001680">
    <property type="entry name" value="WD40_rpt"/>
</dbReference>
<gene>
    <name evidence="8" type="ORF">NP493_288g01025</name>
</gene>
<dbReference type="InterPro" id="IPR036322">
    <property type="entry name" value="WD40_repeat_dom_sf"/>
</dbReference>
<dbReference type="Pfam" id="PF00400">
    <property type="entry name" value="WD40"/>
    <property type="match status" value="4"/>
</dbReference>
<dbReference type="GO" id="GO:0030674">
    <property type="term" value="F:protein-macromolecule adaptor activity"/>
    <property type="evidence" value="ECO:0007669"/>
    <property type="project" value="TreeGrafter"/>
</dbReference>
<name>A0AAD9NWW5_RIDPI</name>
<keyword evidence="4" id="KW-0833">Ubl conjugation pathway</keyword>
<evidence type="ECO:0000256" key="2">
    <source>
        <dbReference type="ARBA" id="ARBA00022574"/>
    </source>
</evidence>
<proteinExistence type="inferred from homology"/>
<evidence type="ECO:0000256" key="6">
    <source>
        <dbReference type="PROSITE-ProRule" id="PRU00221"/>
    </source>
</evidence>
<dbReference type="AlphaFoldDB" id="A0AAD9NWW5"/>
<dbReference type="Gene3D" id="2.130.10.10">
    <property type="entry name" value="YVTN repeat-like/Quinoprotein amine dehydrogenase"/>
    <property type="match status" value="2"/>
</dbReference>
<dbReference type="Proteomes" id="UP001209878">
    <property type="component" value="Unassembled WGS sequence"/>
</dbReference>
<organism evidence="8 9">
    <name type="scientific">Ridgeia piscesae</name>
    <name type="common">Tubeworm</name>
    <dbReference type="NCBI Taxonomy" id="27915"/>
    <lineage>
        <taxon>Eukaryota</taxon>
        <taxon>Metazoa</taxon>
        <taxon>Spiralia</taxon>
        <taxon>Lophotrochozoa</taxon>
        <taxon>Annelida</taxon>
        <taxon>Polychaeta</taxon>
        <taxon>Sedentaria</taxon>
        <taxon>Canalipalpata</taxon>
        <taxon>Sabellida</taxon>
        <taxon>Siboglinidae</taxon>
        <taxon>Ridgeia</taxon>
    </lineage>
</organism>
<feature type="compositionally biased region" description="Low complexity" evidence="7">
    <location>
        <begin position="495"/>
        <end position="508"/>
    </location>
</feature>
<dbReference type="GO" id="GO:0043161">
    <property type="term" value="P:proteasome-mediated ubiquitin-dependent protein catabolic process"/>
    <property type="evidence" value="ECO:0007669"/>
    <property type="project" value="TreeGrafter"/>
</dbReference>
<evidence type="ECO:0008006" key="10">
    <source>
        <dbReference type="Google" id="ProtNLM"/>
    </source>
</evidence>
<protein>
    <recommendedName>
        <fullName evidence="10">Denticleless protein homolog</fullName>
    </recommendedName>
</protein>
<dbReference type="EMBL" id="JAODUO010000288">
    <property type="protein sequence ID" value="KAK2183973.1"/>
    <property type="molecule type" value="Genomic_DNA"/>
</dbReference>
<comment type="pathway">
    <text evidence="1">Protein modification; protein ubiquitination.</text>
</comment>
<feature type="repeat" description="WD" evidence="6">
    <location>
        <begin position="152"/>
        <end position="193"/>
    </location>
</feature>
<accession>A0AAD9NWW5</accession>
<dbReference type="InterPro" id="IPR019775">
    <property type="entry name" value="WD40_repeat_CS"/>
</dbReference>
<evidence type="ECO:0000313" key="9">
    <source>
        <dbReference type="Proteomes" id="UP001209878"/>
    </source>
</evidence>
<feature type="repeat" description="WD" evidence="6">
    <location>
        <begin position="296"/>
        <end position="330"/>
    </location>
</feature>
<dbReference type="PROSITE" id="PS50294">
    <property type="entry name" value="WD_REPEATS_REGION"/>
    <property type="match status" value="3"/>
</dbReference>
<keyword evidence="2 6" id="KW-0853">WD repeat</keyword>
<sequence length="742" mass="80704">MLFRALVGRECGYKLDPHILAVADEDGGLVIYDTEKVGPRAVQHDWLTHTNAVFDLEWTPAENSLLTASGDQTIVLWDVEEEEKLATFKGHTSSVKTVTYRQTDKFVFATGSRDGHIMIWDRRTKSKDGAIQPVNILHDAHKCNVQKTGRKKQETHQSVTAVVFQDDHTLLSAGSVDGSIKMWDLRRTHSTKKSELVPKYSFDYAGTSVRTHGFSSLLLDASRTRLFASCIDNVIYQFDCAALKPKPVSCYRGHVNSTFYVRTALSPDDRYLLSGSSDGNAYIWPVDLPFTSPLALMGHTGEVSGVGWCPGDFTKLVTLGDDNSMNFWRLTRRSGLLPKLPELIGWTERTHREIGVSVKPPPSAACALLKSPMKGTTLPQSPAKVSTTVRRNLIAMATTSSSVGVSPLTPLSISKWVSTAASKAGRSPRKLQVTPKKCATSTGASRVTQSSEEHSMKERVKRKLCDDIVPNTCRTVTADSGGPTSNKKLKCSDENVSNSNLPVNNNMNKDSQVMSTPLKSDSESCLAFHQGLPVAHDDSARKALFSLAEGSHDSAGLILSPSVSGARLPRFCPTNHQSPTQGLPNYVLNPEPRTPVGKLPPKPSHTPTWLTKWASEKSSPDRANLCPKVLSPGQRGLKHSSPVPPSGGGDKVVTPRSSGGGKRGEKGLRRSGGTPRMLGRRLQCATPPRLTTVGRQGSPQLDQGSPPVSILRYFSPKASVCRDVTQTRTDDKDKAGQKETIL</sequence>
<feature type="compositionally biased region" description="Polar residues" evidence="7">
    <location>
        <begin position="693"/>
        <end position="703"/>
    </location>
</feature>
<feature type="repeat" description="WD" evidence="6">
    <location>
        <begin position="88"/>
        <end position="121"/>
    </location>
</feature>
<dbReference type="PANTHER" id="PTHR22852">
    <property type="entry name" value="LETHAL 2 DENTICLELESS PROTEIN RETINOIC ACID-REGULATED NUCLEAR MATRIX-ASSOCIATED PROTEIN"/>
    <property type="match status" value="1"/>
</dbReference>
<keyword evidence="9" id="KW-1185">Reference proteome</keyword>
<evidence type="ECO:0000256" key="3">
    <source>
        <dbReference type="ARBA" id="ARBA00022737"/>
    </source>
</evidence>
<comment type="caution">
    <text evidence="8">The sequence shown here is derived from an EMBL/GenBank/DDBJ whole genome shotgun (WGS) entry which is preliminary data.</text>
</comment>
<dbReference type="CDD" id="cd00200">
    <property type="entry name" value="WD40"/>
    <property type="match status" value="1"/>
</dbReference>
<evidence type="ECO:0000256" key="7">
    <source>
        <dbReference type="SAM" id="MobiDB-lite"/>
    </source>
</evidence>
<feature type="region of interest" description="Disordered" evidence="7">
    <location>
        <begin position="591"/>
        <end position="708"/>
    </location>
</feature>
<feature type="compositionally biased region" description="Polar residues" evidence="7">
    <location>
        <begin position="439"/>
        <end position="450"/>
    </location>
</feature>
<dbReference type="GO" id="GO:0007095">
    <property type="term" value="P:mitotic G2 DNA damage checkpoint signaling"/>
    <property type="evidence" value="ECO:0007669"/>
    <property type="project" value="TreeGrafter"/>
</dbReference>
<keyword evidence="3" id="KW-0677">Repeat</keyword>
<feature type="compositionally biased region" description="Basic and acidic residues" evidence="7">
    <location>
        <begin position="728"/>
        <end position="742"/>
    </location>
</feature>
<evidence type="ECO:0000256" key="4">
    <source>
        <dbReference type="ARBA" id="ARBA00022786"/>
    </source>
</evidence>